<sequence length="83" mass="9353">MENNGQKISPSKSKPPNGPQQSRGIWKQHYTEKQTDGKKDTLGNVQEIKGRSQETYEEDTGRVIEIGDHSGKDTNTILNREGR</sequence>
<dbReference type="EMBL" id="CAUOFW020000726">
    <property type="protein sequence ID" value="CAK9135983.1"/>
    <property type="molecule type" value="Genomic_DNA"/>
</dbReference>
<dbReference type="AlphaFoldDB" id="A0ABC8QTQ7"/>
<evidence type="ECO:0000313" key="3">
    <source>
        <dbReference type="Proteomes" id="UP001642360"/>
    </source>
</evidence>
<organism evidence="2 3">
    <name type="scientific">Ilex paraguariensis</name>
    <name type="common">yerba mate</name>
    <dbReference type="NCBI Taxonomy" id="185542"/>
    <lineage>
        <taxon>Eukaryota</taxon>
        <taxon>Viridiplantae</taxon>
        <taxon>Streptophyta</taxon>
        <taxon>Embryophyta</taxon>
        <taxon>Tracheophyta</taxon>
        <taxon>Spermatophyta</taxon>
        <taxon>Magnoliopsida</taxon>
        <taxon>eudicotyledons</taxon>
        <taxon>Gunneridae</taxon>
        <taxon>Pentapetalae</taxon>
        <taxon>asterids</taxon>
        <taxon>campanulids</taxon>
        <taxon>Aquifoliales</taxon>
        <taxon>Aquifoliaceae</taxon>
        <taxon>Ilex</taxon>
    </lineage>
</organism>
<reference evidence="2 3" key="1">
    <citation type="submission" date="2024-02" db="EMBL/GenBank/DDBJ databases">
        <authorList>
            <person name="Vignale AGUSTIN F."/>
            <person name="Sosa J E."/>
            <person name="Modenutti C."/>
        </authorList>
    </citation>
    <scope>NUCLEOTIDE SEQUENCE [LARGE SCALE GENOMIC DNA]</scope>
</reference>
<feature type="compositionally biased region" description="Basic and acidic residues" evidence="1">
    <location>
        <begin position="29"/>
        <end position="41"/>
    </location>
</feature>
<feature type="compositionally biased region" description="Polar residues" evidence="1">
    <location>
        <begin position="73"/>
        <end position="83"/>
    </location>
</feature>
<accession>A0ABC8QTQ7</accession>
<feature type="non-terminal residue" evidence="2">
    <location>
        <position position="83"/>
    </location>
</feature>
<gene>
    <name evidence="2" type="ORF">ILEXP_LOCUS2943</name>
</gene>
<comment type="caution">
    <text evidence="2">The sequence shown here is derived from an EMBL/GenBank/DDBJ whole genome shotgun (WGS) entry which is preliminary data.</text>
</comment>
<feature type="compositionally biased region" description="Basic and acidic residues" evidence="1">
    <location>
        <begin position="48"/>
        <end position="72"/>
    </location>
</feature>
<keyword evidence="3" id="KW-1185">Reference proteome</keyword>
<dbReference type="Proteomes" id="UP001642360">
    <property type="component" value="Unassembled WGS sequence"/>
</dbReference>
<evidence type="ECO:0000256" key="1">
    <source>
        <dbReference type="SAM" id="MobiDB-lite"/>
    </source>
</evidence>
<feature type="compositionally biased region" description="Polar residues" evidence="1">
    <location>
        <begin position="1"/>
        <end position="23"/>
    </location>
</feature>
<protein>
    <submittedName>
        <fullName evidence="2">Uncharacterized protein</fullName>
    </submittedName>
</protein>
<evidence type="ECO:0000313" key="2">
    <source>
        <dbReference type="EMBL" id="CAK9135983.1"/>
    </source>
</evidence>
<name>A0ABC8QTQ7_9AQUA</name>
<proteinExistence type="predicted"/>
<feature type="region of interest" description="Disordered" evidence="1">
    <location>
        <begin position="1"/>
        <end position="83"/>
    </location>
</feature>